<feature type="non-terminal residue" evidence="5">
    <location>
        <position position="355"/>
    </location>
</feature>
<organism evidence="5 6">
    <name type="scientific">Crypturellus soui</name>
    <dbReference type="NCBI Taxonomy" id="458187"/>
    <lineage>
        <taxon>Eukaryota</taxon>
        <taxon>Metazoa</taxon>
        <taxon>Chordata</taxon>
        <taxon>Craniata</taxon>
        <taxon>Vertebrata</taxon>
        <taxon>Euteleostomi</taxon>
        <taxon>Archelosauria</taxon>
        <taxon>Archosauria</taxon>
        <taxon>Dinosauria</taxon>
        <taxon>Saurischia</taxon>
        <taxon>Theropoda</taxon>
        <taxon>Coelurosauria</taxon>
        <taxon>Aves</taxon>
        <taxon>Palaeognathae</taxon>
        <taxon>Tinamiformes</taxon>
        <taxon>Tinamidae</taxon>
        <taxon>Crypturellus</taxon>
    </lineage>
</organism>
<feature type="non-terminal residue" evidence="5">
    <location>
        <position position="1"/>
    </location>
</feature>
<dbReference type="FunFam" id="3.30.420.40:FF:000068">
    <property type="entry name" value="Ectonucleoside triphosphate diphosphohydrolase 1"/>
    <property type="match status" value="1"/>
</dbReference>
<gene>
    <name evidence="5" type="primary">Entpd8_0</name>
    <name evidence="5" type="ORF">CRYSOU_R11811</name>
</gene>
<name>A0A7K4JVR1_9AVES</name>
<dbReference type="GO" id="GO:0017111">
    <property type="term" value="F:ribonucleoside triphosphate phosphatase activity"/>
    <property type="evidence" value="ECO:0007669"/>
    <property type="project" value="TreeGrafter"/>
</dbReference>
<dbReference type="PANTHER" id="PTHR11782">
    <property type="entry name" value="ADENOSINE/GUANOSINE DIPHOSPHATASE"/>
    <property type="match status" value="1"/>
</dbReference>
<dbReference type="GO" id="GO:0004382">
    <property type="term" value="F:GDP phosphatase activity"/>
    <property type="evidence" value="ECO:0007669"/>
    <property type="project" value="TreeGrafter"/>
</dbReference>
<dbReference type="InterPro" id="IPR000407">
    <property type="entry name" value="GDA1_CD39_NTPase"/>
</dbReference>
<comment type="similarity">
    <text evidence="1">Belongs to the GDA1/CD39 NTPase family.</text>
</comment>
<dbReference type="AlphaFoldDB" id="A0A7K4JVR1"/>
<feature type="binding site" evidence="4">
    <location>
        <begin position="166"/>
        <end position="170"/>
    </location>
    <ligand>
        <name>ATP</name>
        <dbReference type="ChEBI" id="CHEBI:30616"/>
    </ligand>
</feature>
<proteinExistence type="inferred from homology"/>
<keyword evidence="2 5" id="KW-0378">Hydrolase</keyword>
<evidence type="ECO:0000256" key="1">
    <source>
        <dbReference type="ARBA" id="ARBA00009283"/>
    </source>
</evidence>
<protein>
    <submittedName>
        <fullName evidence="5">ENTP8 diphosphohydrolase</fullName>
    </submittedName>
</protein>
<dbReference type="Pfam" id="PF01150">
    <property type="entry name" value="GDA1_CD39"/>
    <property type="match status" value="1"/>
</dbReference>
<dbReference type="OrthoDB" id="6372431at2759"/>
<evidence type="ECO:0000313" key="5">
    <source>
        <dbReference type="EMBL" id="NWI08213.1"/>
    </source>
</evidence>
<dbReference type="EMBL" id="VWPX01000163">
    <property type="protein sequence ID" value="NWI08213.1"/>
    <property type="molecule type" value="Genomic_DNA"/>
</dbReference>
<dbReference type="GO" id="GO:0045134">
    <property type="term" value="F:UDP phosphatase activity"/>
    <property type="evidence" value="ECO:0007669"/>
    <property type="project" value="TreeGrafter"/>
</dbReference>
<evidence type="ECO:0000256" key="2">
    <source>
        <dbReference type="ARBA" id="ARBA00022801"/>
    </source>
</evidence>
<keyword evidence="4" id="KW-0067">ATP-binding</keyword>
<dbReference type="Proteomes" id="UP000545332">
    <property type="component" value="Unassembled WGS sequence"/>
</dbReference>
<dbReference type="GO" id="GO:0009134">
    <property type="term" value="P:nucleoside diphosphate catabolic process"/>
    <property type="evidence" value="ECO:0007669"/>
    <property type="project" value="TreeGrafter"/>
</dbReference>
<dbReference type="GO" id="GO:0005524">
    <property type="term" value="F:ATP binding"/>
    <property type="evidence" value="ECO:0007669"/>
    <property type="project" value="UniProtKB-KW"/>
</dbReference>
<comment type="caution">
    <text evidence="5">The sequence shown here is derived from an EMBL/GenBank/DDBJ whole genome shotgun (WGS) entry which is preliminary data.</text>
</comment>
<feature type="active site" description="Proton acceptor" evidence="3">
    <location>
        <position position="125"/>
    </location>
</feature>
<reference evidence="5 6" key="1">
    <citation type="submission" date="2019-09" db="EMBL/GenBank/DDBJ databases">
        <title>Bird 10,000 Genomes (B10K) Project - Family phase.</title>
        <authorList>
            <person name="Zhang G."/>
        </authorList>
    </citation>
    <scope>NUCLEOTIDE SEQUENCE [LARGE SCALE GENOMIC DNA]</scope>
    <source>
        <strain evidence="5">B10K-MSB-42743</strain>
        <tissue evidence="5">Heart</tissue>
    </source>
</reference>
<dbReference type="Gene3D" id="3.30.420.40">
    <property type="match status" value="1"/>
</dbReference>
<evidence type="ECO:0000313" key="6">
    <source>
        <dbReference type="Proteomes" id="UP000545332"/>
    </source>
</evidence>
<evidence type="ECO:0000256" key="3">
    <source>
        <dbReference type="PIRSR" id="PIRSR600407-1"/>
    </source>
</evidence>
<keyword evidence="4" id="KW-0547">Nucleotide-binding</keyword>
<dbReference type="Gene3D" id="3.30.420.150">
    <property type="entry name" value="Exopolyphosphatase. Domain 2"/>
    <property type="match status" value="1"/>
</dbReference>
<accession>A0A7K4JVR1</accession>
<dbReference type="PANTHER" id="PTHR11782:SF117">
    <property type="entry name" value="ECTONUCLEOSIDE TRIPHOSPHATE DIPHOSPHOHYDROLASE 8"/>
    <property type="match status" value="1"/>
</dbReference>
<keyword evidence="6" id="KW-1185">Reference proteome</keyword>
<dbReference type="GO" id="GO:0005886">
    <property type="term" value="C:plasma membrane"/>
    <property type="evidence" value="ECO:0007669"/>
    <property type="project" value="TreeGrafter"/>
</dbReference>
<sequence>GIVIDAGSSHTALFLYKWNRDKEKNTVVIKQTFSCNVQGKGISSYANNPPKAGESLRGCLEEALDVVPAGKGREIPAFLGATAGMRLLREKNSSVADEIMSGIAKTMKEYRVDFRGARIITGQEEGAYAWMAINYLIDSFPKASSRDDTRVPPGMANTFGALDLGGESTQITFIPKSSVMKWNEFSKVNLFGSNYNIYTQSYLCYGQNEMLKLLAKTLIEVRGKLLLSPSRTKVGHPCYPKNYRETIWLSSLHNSPCIMQNDLEAALGDRRVMLEGKGNAKQCRAVIRKMFNFSSCGQSQDCTFNGVYQPPVSGQFFAFSGFYYNFRFLNLTNGQSLLTVSKTIRNFCTRSWQDV</sequence>
<evidence type="ECO:0000256" key="4">
    <source>
        <dbReference type="PIRSR" id="PIRSR600407-2"/>
    </source>
</evidence>